<evidence type="ECO:0008006" key="4">
    <source>
        <dbReference type="Google" id="ProtNLM"/>
    </source>
</evidence>
<dbReference type="RefSeq" id="WP_012557241.1">
    <property type="nucleotide sequence ID" value="NC_011369.1"/>
</dbReference>
<feature type="region of interest" description="Disordered" evidence="1">
    <location>
        <begin position="593"/>
        <end position="612"/>
    </location>
</feature>
<dbReference type="EMBL" id="CP001191">
    <property type="protein sequence ID" value="ACI54439.1"/>
    <property type="molecule type" value="Genomic_DNA"/>
</dbReference>
<name>A0ABF7QKB9_RHILW</name>
<evidence type="ECO:0000256" key="1">
    <source>
        <dbReference type="SAM" id="MobiDB-lite"/>
    </source>
</evidence>
<organism evidence="2 3">
    <name type="scientific">Rhizobium leguminosarum bv. trifolii (strain WSM2304)</name>
    <dbReference type="NCBI Taxonomy" id="395492"/>
    <lineage>
        <taxon>Bacteria</taxon>
        <taxon>Pseudomonadati</taxon>
        <taxon>Pseudomonadota</taxon>
        <taxon>Alphaproteobacteria</taxon>
        <taxon>Hyphomicrobiales</taxon>
        <taxon>Rhizobiaceae</taxon>
        <taxon>Rhizobium/Agrobacterium group</taxon>
        <taxon>Rhizobium</taxon>
    </lineage>
</organism>
<evidence type="ECO:0000313" key="3">
    <source>
        <dbReference type="Proteomes" id="UP000008330"/>
    </source>
</evidence>
<accession>A0ABF7QKB9</accession>
<proteinExistence type="predicted"/>
<sequence length="612" mass="68853">MAKLDAQSEFEKCKSVFEASVQSETYRDWYDEASRDFDYYEGRALSTDDLEKMREAKIRPFQHNLIAPRINSAAAKAIQARTTITYKSRTGADEEAATAEGLTALAMFVQDKNHSMRILGEAGVDAMKGGLGWHTFEVDDGVLGERRPSPFDKVWDVRDRTPYLTNQGFSAEMIWKSREEWKLIFEDKAEEIDSLINAGAPLVGGSGYSLLGERLRLVNGGSYYDKQFDELCVIKFDYRVAAKFYVYTSKDGKVFQTFDRKEAEKNSQRGEEISEEKGYKVYTCYFSGDVMLDWFESPYQLNPARGDFVDTPIVAFREELTGKPYGIIRAARDPQNLYNRTLSLIYWHSTSNRVVMDKGAVDKISKVATEIARADGIIEVNPGKKFDFENNTQRIQHLREILQVADMDVQKALGIYDEMMGVETNAKSGIAIQRRQAASQTTIALMFDRFLDAKYRWADKLLWLVRATFTDKNVFNVTDDDGVVKSVSLNEAVKGADGKDVTRQDVRVGTYDVSIEETMDVSSQNEESRIKMFELFTAGITPEQFTPGLLDIAGVPKNAKLRKEVEASVQQRLANEAQMREQMQKLGGGPQGITQGPAGAQPAAITNVMGRA</sequence>
<dbReference type="KEGG" id="rlt:Rleg2_1145"/>
<keyword evidence="3" id="KW-1185">Reference proteome</keyword>
<dbReference type="Pfam" id="PF16510">
    <property type="entry name" value="P22_portal"/>
    <property type="match status" value="1"/>
</dbReference>
<dbReference type="InterPro" id="IPR032427">
    <property type="entry name" value="P22_portal"/>
</dbReference>
<evidence type="ECO:0000313" key="2">
    <source>
        <dbReference type="EMBL" id="ACI54439.1"/>
    </source>
</evidence>
<gene>
    <name evidence="2" type="ordered locus">Rleg2_1145</name>
</gene>
<dbReference type="AlphaFoldDB" id="A0ABF7QKB9"/>
<protein>
    <recommendedName>
        <fullName evidence="4">Portal protein</fullName>
    </recommendedName>
</protein>
<reference evidence="2 3" key="1">
    <citation type="journal article" date="2010" name="Stand. Genomic Sci.">
        <title>Complete genome sequence of Rhizobium leguminosarum bv trifolii strain WSM2304, an effective microsymbiont of the South American clover Trifolium polymorphum.</title>
        <authorList>
            <person name="Reeve W."/>
            <person name="O'Hara G."/>
            <person name="Chain P."/>
            <person name="Ardley J."/>
            <person name="Brau L."/>
            <person name="Nandesena K."/>
            <person name="Tiwari R."/>
            <person name="Malfatti S."/>
            <person name="Kiss H."/>
            <person name="Lapidus A."/>
            <person name="Copeland A."/>
            <person name="Nolan M."/>
            <person name="Land M."/>
            <person name="Ivanova N."/>
            <person name="Mavromatis K."/>
            <person name="Markowitz V."/>
            <person name="Kyrpides N."/>
            <person name="Melino V."/>
            <person name="Denton M."/>
            <person name="Yates R."/>
            <person name="Howieson J."/>
        </authorList>
    </citation>
    <scope>NUCLEOTIDE SEQUENCE [LARGE SCALE GENOMIC DNA]</scope>
    <source>
        <strain evidence="2 3">WSM2304</strain>
    </source>
</reference>
<dbReference type="Proteomes" id="UP000008330">
    <property type="component" value="Chromosome"/>
</dbReference>